<organism evidence="1 2">
    <name type="scientific">Pyropia yezoensis</name>
    <name type="common">Susabi-nori</name>
    <name type="synonym">Porphyra yezoensis</name>
    <dbReference type="NCBI Taxonomy" id="2788"/>
    <lineage>
        <taxon>Eukaryota</taxon>
        <taxon>Rhodophyta</taxon>
        <taxon>Bangiophyceae</taxon>
        <taxon>Bangiales</taxon>
        <taxon>Bangiaceae</taxon>
        <taxon>Pyropia</taxon>
    </lineage>
</organism>
<evidence type="ECO:0000313" key="1">
    <source>
        <dbReference type="EMBL" id="KAK1867853.1"/>
    </source>
</evidence>
<protein>
    <submittedName>
        <fullName evidence="1">Uncharacterized protein</fullName>
    </submittedName>
</protein>
<sequence>MSLEQRPLARLVPVQVDPVTGLPGPTLRYVCIPGAVAVSDEPITDVLKSLDLTAASSNAHWSTCAKGSPLTQPVSSRRRGEGLSTPTKSASPSRHTPPGSPTTPEPSTTSGPSSTPSIEDGIDPSASAILRSIAMVGIELVRSARPPRPCNKVFIVLEYGDGSLDDPFDGRVIDCTTDSKSAEFETSFKEVWWTKRRPFLSAPKQQALAPRVMGAGAAGDGPVSGKAACPPFVLRPISVLLSIKNSTMGKRIIPAGIMDKALYSLGLSSTTQLTAIRVRRIFQNLSLRVNELSGGRARWTWSQTWPLELLMNDWMETDGSGEVVKAACLYPPWHASSKIKLVVRRSALVLAASLSDFWMFFLCEEFAVEWKPGFALQAHPDGIAPLRKKRPADAVNNGGNKKAKAATKQADVLLHPFWRPAQDRSSLVDEVAKAEGTTLAQVHLRKLLPAIALVDPSTTEHLTVTVQERTRVERVNLDLGILLPMTIVKIMLEYYLGAVGDDPSTPISLSALELRCSSIPTARFTQRALMVMLEGHRLNDDIVLAQATFSWLDQLSRSSQQFPFGLGSVLWLAASVAAIAGQVREWLGASRAGINGWRFFDVEAGSSGDVAGCRAYGRHTTTYRELARGCQPTWMTSDVINAVLIELRVETRALQCYVLLSSEAASVLREGNEAVTVAEAQKAANEIAAEAGDCDVVALVINLLNVHWISAVVDITNRCITVYDSLVGIQPDEKALAVERVIMLCDAVAVRRSAASRNVPQPSDVPWRVLECSAPVQRDAHSCGVFAVAHVIAALNGASPPLDVTGDVLRLALLHNVLSRGRVYEQARSTASVETRSD</sequence>
<accession>A0ACC3CDD0</accession>
<dbReference type="EMBL" id="CM020620">
    <property type="protein sequence ID" value="KAK1867853.1"/>
    <property type="molecule type" value="Genomic_DNA"/>
</dbReference>
<comment type="caution">
    <text evidence="1">The sequence shown here is derived from an EMBL/GenBank/DDBJ whole genome shotgun (WGS) entry which is preliminary data.</text>
</comment>
<gene>
    <name evidence="1" type="ORF">I4F81_010351</name>
</gene>
<dbReference type="Proteomes" id="UP000798662">
    <property type="component" value="Chromosome 3"/>
</dbReference>
<keyword evidence="2" id="KW-1185">Reference proteome</keyword>
<proteinExistence type="predicted"/>
<evidence type="ECO:0000313" key="2">
    <source>
        <dbReference type="Proteomes" id="UP000798662"/>
    </source>
</evidence>
<name>A0ACC3CDD0_PYRYE</name>
<reference evidence="1" key="1">
    <citation type="submission" date="2019-11" db="EMBL/GenBank/DDBJ databases">
        <title>Nori genome reveals adaptations in red seaweeds to the harsh intertidal environment.</title>
        <authorList>
            <person name="Wang D."/>
            <person name="Mao Y."/>
        </authorList>
    </citation>
    <scope>NUCLEOTIDE SEQUENCE</scope>
    <source>
        <tissue evidence="1">Gametophyte</tissue>
    </source>
</reference>